<organism evidence="2 3">
    <name type="scientific">Streptomyces zhaozhouensis</name>
    <dbReference type="NCBI Taxonomy" id="1300267"/>
    <lineage>
        <taxon>Bacteria</taxon>
        <taxon>Bacillati</taxon>
        <taxon>Actinomycetota</taxon>
        <taxon>Actinomycetes</taxon>
        <taxon>Kitasatosporales</taxon>
        <taxon>Streptomycetaceae</taxon>
        <taxon>Streptomyces</taxon>
    </lineage>
</organism>
<feature type="region of interest" description="Disordered" evidence="1">
    <location>
        <begin position="126"/>
        <end position="145"/>
    </location>
</feature>
<accession>A0A286E4Z2</accession>
<keyword evidence="3" id="KW-1185">Reference proteome</keyword>
<dbReference type="RefSeq" id="WP_097233586.1">
    <property type="nucleotide sequence ID" value="NZ_OCNE01000024.1"/>
</dbReference>
<name>A0A286E4Z2_9ACTN</name>
<dbReference type="EMBL" id="OCNE01000024">
    <property type="protein sequence ID" value="SOD65949.1"/>
    <property type="molecule type" value="Genomic_DNA"/>
</dbReference>
<protein>
    <submittedName>
        <fullName evidence="2">Uncharacterized protein</fullName>
    </submittedName>
</protein>
<sequence>MDTGRRGHPRIDRWARVLAPSDRSADINDRTRPRTRLRRIAALGGVALLATGSATACQVAESAEAGFAVTDSIDELLDRQALTVGATLDLGADELHAYLSRTAGPDGRQPTPEEVRLLADLELTFSTGDPDEESRMRDLAPEDPRNSSWTVNFGGRDVLGLKQVEEVTYLRVGGEAVVEDVYGGDEAAVARAERFAQDAGHLPESLADAATGLHGEWVEVDPFQYPAYAEALARYGGVPASAAHDLAATVEDGDALLQSDNQWDLVGQLRDALADGATTHHEGEERGAERVTVRMTAAQARQALGPMLGLMEEQVERYGLPAMIGEPVADDADVEARLAIRNGVLSEATFDLGQLHTADAGSLPLRLSLAGGAALSLTAPESAGPVSPDDLTVALLYLAVREEERNEDENRADIPGPMQP</sequence>
<reference evidence="2 3" key="1">
    <citation type="submission" date="2017-09" db="EMBL/GenBank/DDBJ databases">
        <authorList>
            <person name="Ehlers B."/>
            <person name="Leendertz F.H."/>
        </authorList>
    </citation>
    <scope>NUCLEOTIDE SEQUENCE [LARGE SCALE GENOMIC DNA]</scope>
    <source>
        <strain evidence="2 3">CGMCC 4.7095</strain>
    </source>
</reference>
<proteinExistence type="predicted"/>
<evidence type="ECO:0000256" key="1">
    <source>
        <dbReference type="SAM" id="MobiDB-lite"/>
    </source>
</evidence>
<gene>
    <name evidence="2" type="ORF">SAMN06297387_12415</name>
</gene>
<dbReference type="Proteomes" id="UP000219072">
    <property type="component" value="Unassembled WGS sequence"/>
</dbReference>
<feature type="compositionally biased region" description="Basic and acidic residues" evidence="1">
    <location>
        <begin position="133"/>
        <end position="145"/>
    </location>
</feature>
<dbReference type="AlphaFoldDB" id="A0A286E4Z2"/>
<dbReference type="OrthoDB" id="4117056at2"/>
<evidence type="ECO:0000313" key="2">
    <source>
        <dbReference type="EMBL" id="SOD65949.1"/>
    </source>
</evidence>
<evidence type="ECO:0000313" key="3">
    <source>
        <dbReference type="Proteomes" id="UP000219072"/>
    </source>
</evidence>